<protein>
    <submittedName>
        <fullName evidence="2">Uncharacterized protein</fullName>
    </submittedName>
</protein>
<accession>G4YRF6</accession>
<reference evidence="2 3" key="1">
    <citation type="journal article" date="2006" name="Science">
        <title>Phytophthora genome sequences uncover evolutionary origins and mechanisms of pathogenesis.</title>
        <authorList>
            <person name="Tyler B.M."/>
            <person name="Tripathy S."/>
            <person name="Zhang X."/>
            <person name="Dehal P."/>
            <person name="Jiang R.H."/>
            <person name="Aerts A."/>
            <person name="Arredondo F.D."/>
            <person name="Baxter L."/>
            <person name="Bensasson D."/>
            <person name="Beynon J.L."/>
            <person name="Chapman J."/>
            <person name="Damasceno C.M."/>
            <person name="Dorrance A.E."/>
            <person name="Dou D."/>
            <person name="Dickerman A.W."/>
            <person name="Dubchak I.L."/>
            <person name="Garbelotto M."/>
            <person name="Gijzen M."/>
            <person name="Gordon S.G."/>
            <person name="Govers F."/>
            <person name="Grunwald N.J."/>
            <person name="Huang W."/>
            <person name="Ivors K.L."/>
            <person name="Jones R.W."/>
            <person name="Kamoun S."/>
            <person name="Krampis K."/>
            <person name="Lamour K.H."/>
            <person name="Lee M.K."/>
            <person name="McDonald W.H."/>
            <person name="Medina M."/>
            <person name="Meijer H.J."/>
            <person name="Nordberg E.K."/>
            <person name="Maclean D.J."/>
            <person name="Ospina-Giraldo M.D."/>
            <person name="Morris P.F."/>
            <person name="Phuntumart V."/>
            <person name="Putnam N.H."/>
            <person name="Rash S."/>
            <person name="Rose J.K."/>
            <person name="Sakihama Y."/>
            <person name="Salamov A.A."/>
            <person name="Savidor A."/>
            <person name="Scheuring C.F."/>
            <person name="Smith B.M."/>
            <person name="Sobral B.W."/>
            <person name="Terry A."/>
            <person name="Torto-Alalibo T.A."/>
            <person name="Win J."/>
            <person name="Xu Z."/>
            <person name="Zhang H."/>
            <person name="Grigoriev I.V."/>
            <person name="Rokhsar D.S."/>
            <person name="Boore J.L."/>
        </authorList>
    </citation>
    <scope>NUCLEOTIDE SEQUENCE [LARGE SCALE GENOMIC DNA]</scope>
    <source>
        <strain evidence="2 3">P6497</strain>
    </source>
</reference>
<dbReference type="Proteomes" id="UP000002640">
    <property type="component" value="Unassembled WGS sequence"/>
</dbReference>
<feature type="compositionally biased region" description="Basic and acidic residues" evidence="1">
    <location>
        <begin position="1"/>
        <end position="33"/>
    </location>
</feature>
<feature type="region of interest" description="Disordered" evidence="1">
    <location>
        <begin position="1"/>
        <end position="69"/>
    </location>
</feature>
<gene>
    <name evidence="2" type="ORF">PHYSODRAFT_324182</name>
</gene>
<keyword evidence="3" id="KW-1185">Reference proteome</keyword>
<dbReference type="KEGG" id="psoj:PHYSODRAFT_324182"/>
<organism evidence="2 3">
    <name type="scientific">Phytophthora sojae (strain P6497)</name>
    <name type="common">Soybean stem and root rot agent</name>
    <name type="synonym">Phytophthora megasperma f. sp. glycines</name>
    <dbReference type="NCBI Taxonomy" id="1094619"/>
    <lineage>
        <taxon>Eukaryota</taxon>
        <taxon>Sar</taxon>
        <taxon>Stramenopiles</taxon>
        <taxon>Oomycota</taxon>
        <taxon>Peronosporomycetes</taxon>
        <taxon>Peronosporales</taxon>
        <taxon>Peronosporaceae</taxon>
        <taxon>Phytophthora</taxon>
    </lineage>
</organism>
<dbReference type="GeneID" id="20645079"/>
<feature type="compositionally biased region" description="Polar residues" evidence="1">
    <location>
        <begin position="57"/>
        <end position="69"/>
    </location>
</feature>
<evidence type="ECO:0000313" key="2">
    <source>
        <dbReference type="EMBL" id="EGZ22890.1"/>
    </source>
</evidence>
<dbReference type="RefSeq" id="XP_009518178.1">
    <property type="nucleotide sequence ID" value="XM_009519883.1"/>
</dbReference>
<dbReference type="EMBL" id="JH159152">
    <property type="protein sequence ID" value="EGZ22890.1"/>
    <property type="molecule type" value="Genomic_DNA"/>
</dbReference>
<name>G4YRF6_PHYSP</name>
<evidence type="ECO:0000313" key="3">
    <source>
        <dbReference type="Proteomes" id="UP000002640"/>
    </source>
</evidence>
<proteinExistence type="predicted"/>
<sequence length="69" mass="7596">MVKKPSEMQKGEDKSSECGEDDKSGKYSEHCKDDEDGTDSEDSGHSEISAGDDNDPEMSSSQHTYGYQE</sequence>
<dbReference type="AlphaFoldDB" id="G4YRF6"/>
<evidence type="ECO:0000256" key="1">
    <source>
        <dbReference type="SAM" id="MobiDB-lite"/>
    </source>
</evidence>
<dbReference type="InParanoid" id="G4YRF6"/>